<feature type="domain" description="Heterokaryon incompatibility" evidence="2">
    <location>
        <begin position="213"/>
        <end position="360"/>
    </location>
</feature>
<dbReference type="STRING" id="2060905.A0A2B7WPQ2"/>
<reference evidence="3 4" key="1">
    <citation type="submission" date="2017-10" db="EMBL/GenBank/DDBJ databases">
        <title>Comparative genomics in systemic dimorphic fungi from Ajellomycetaceae.</title>
        <authorList>
            <person name="Munoz J.F."/>
            <person name="Mcewen J.G."/>
            <person name="Clay O.K."/>
            <person name="Cuomo C.A."/>
        </authorList>
    </citation>
    <scope>NUCLEOTIDE SEQUENCE [LARGE SCALE GENOMIC DNA]</scope>
    <source>
        <strain evidence="3 4">UAMH130</strain>
    </source>
</reference>
<dbReference type="AlphaFoldDB" id="A0A2B7WPQ2"/>
<dbReference type="EMBL" id="PDNC01000073">
    <property type="protein sequence ID" value="PGH01354.1"/>
    <property type="molecule type" value="Genomic_DNA"/>
</dbReference>
<evidence type="ECO:0000256" key="1">
    <source>
        <dbReference type="SAM" id="MobiDB-lite"/>
    </source>
</evidence>
<evidence type="ECO:0000313" key="4">
    <source>
        <dbReference type="Proteomes" id="UP000224080"/>
    </source>
</evidence>
<dbReference type="Pfam" id="PF06985">
    <property type="entry name" value="HET"/>
    <property type="match status" value="1"/>
</dbReference>
<sequence>MLKYDSGRFGADNTSSPHPKTSVCDRCWETLFNTEAYEQCFALQHNHANSNGIGTETKTTVDEIKNAVCNWCAYIRSFISNRNWASDDQIITRLTPSTLASCTPTGKNIFYLSIECHSSTTGKWGGGYSLFLHAFTTAQDPASVAVTARPLRTDTNSDAARDQIRKWLRDCKEHTCCRTSHDDSILPTRVIEVSPPGKQYARILESKSLSGRYATLSYCWGKEGFPNLTRSNYMKLTEELDEETLPPTIRDALATTRTLSIPYLWVDALCIIQDSEEDKAKEISQMKEVYASSALTIVAASAEGVSAGFLHPRVHQETVYTIPVRLQPDVFGTMSINELDAVCYDERLEPISKRGWTMQEQFLSSSVLTFTTRTIMWKCRGGIKNFGDSLYFPHDLDSGYNDNDEKYSLNLHTLLLNPEEACANKDQALSCWLRLVTAYSIRVTSLESDRLNALAGLASHPSFYEALGPGYFAGLWQYNLARQLTWRASTWHRSLAEDESFTIERPARYQAPSWSWASLKGGIVHFGFSYDDDDETIPRVICEILDCSTTPAFPALNPFGEILSAQLRLRAPTRKAWFKPSTSNVFVLSDSACEKSKPVTLKNEKVSFAEALQKHVNDLRLKHPDVDTTEDPEALHGDDHRNICGTCDETAYHEYYLVLCVAITLEDEGNDGVEGLLLIEAEDGKGTSIFRRIGVFRRGKSADFDSEQNVEVSVI</sequence>
<evidence type="ECO:0000313" key="3">
    <source>
        <dbReference type="EMBL" id="PGH01354.1"/>
    </source>
</evidence>
<dbReference type="InterPro" id="IPR010730">
    <property type="entry name" value="HET"/>
</dbReference>
<name>A0A2B7WPQ2_9EURO</name>
<protein>
    <recommendedName>
        <fullName evidence="2">Heterokaryon incompatibility domain-containing protein</fullName>
    </recommendedName>
</protein>
<proteinExistence type="predicted"/>
<dbReference type="PANTHER" id="PTHR33112:SF16">
    <property type="entry name" value="HETEROKARYON INCOMPATIBILITY DOMAIN-CONTAINING PROTEIN"/>
    <property type="match status" value="1"/>
</dbReference>
<accession>A0A2B7WPQ2</accession>
<gene>
    <name evidence="3" type="ORF">GX51_05286</name>
</gene>
<keyword evidence="4" id="KW-1185">Reference proteome</keyword>
<dbReference type="OrthoDB" id="5125733at2759"/>
<feature type="region of interest" description="Disordered" evidence="1">
    <location>
        <begin position="1"/>
        <end position="20"/>
    </location>
</feature>
<dbReference type="Proteomes" id="UP000224080">
    <property type="component" value="Unassembled WGS sequence"/>
</dbReference>
<evidence type="ECO:0000259" key="2">
    <source>
        <dbReference type="Pfam" id="PF06985"/>
    </source>
</evidence>
<organism evidence="3 4">
    <name type="scientific">Blastomyces parvus</name>
    <dbReference type="NCBI Taxonomy" id="2060905"/>
    <lineage>
        <taxon>Eukaryota</taxon>
        <taxon>Fungi</taxon>
        <taxon>Dikarya</taxon>
        <taxon>Ascomycota</taxon>
        <taxon>Pezizomycotina</taxon>
        <taxon>Eurotiomycetes</taxon>
        <taxon>Eurotiomycetidae</taxon>
        <taxon>Onygenales</taxon>
        <taxon>Ajellomycetaceae</taxon>
        <taxon>Blastomyces</taxon>
    </lineage>
</organism>
<comment type="caution">
    <text evidence="3">The sequence shown here is derived from an EMBL/GenBank/DDBJ whole genome shotgun (WGS) entry which is preliminary data.</text>
</comment>
<dbReference type="PANTHER" id="PTHR33112">
    <property type="entry name" value="DOMAIN PROTEIN, PUTATIVE-RELATED"/>
    <property type="match status" value="1"/>
</dbReference>